<reference evidence="5" key="1">
    <citation type="submission" date="2020-08" db="EMBL/GenBank/DDBJ databases">
        <title>Multicomponent nature underlies the extraordinary mechanical properties of spider dragline silk.</title>
        <authorList>
            <person name="Kono N."/>
            <person name="Nakamura H."/>
            <person name="Mori M."/>
            <person name="Yoshida Y."/>
            <person name="Ohtoshi R."/>
            <person name="Malay A.D."/>
            <person name="Moran D.A.P."/>
            <person name="Tomita M."/>
            <person name="Numata K."/>
            <person name="Arakawa K."/>
        </authorList>
    </citation>
    <scope>NUCLEOTIDE SEQUENCE</scope>
</reference>
<comment type="caution">
    <text evidence="5">The sequence shown here is derived from an EMBL/GenBank/DDBJ whole genome shotgun (WGS) entry which is preliminary data.</text>
</comment>
<dbReference type="InterPro" id="IPR016194">
    <property type="entry name" value="SPOC-like_C_dom_sf"/>
</dbReference>
<dbReference type="GO" id="GO:0005634">
    <property type="term" value="C:nucleus"/>
    <property type="evidence" value="ECO:0007669"/>
    <property type="project" value="UniProtKB-SubCell"/>
</dbReference>
<evidence type="ECO:0000256" key="3">
    <source>
        <dbReference type="ARBA" id="ARBA00023242"/>
    </source>
</evidence>
<evidence type="ECO:0000259" key="4">
    <source>
        <dbReference type="PROSITE" id="PS50917"/>
    </source>
</evidence>
<comment type="subcellular location">
    <subcellularLocation>
        <location evidence="1">Nucleus</location>
    </subcellularLocation>
</comment>
<dbReference type="OrthoDB" id="6413556at2759"/>
<evidence type="ECO:0000256" key="2">
    <source>
        <dbReference type="ARBA" id="ARBA00022884"/>
    </source>
</evidence>
<sequence length="158" mass="18091">MSYELKYPDIWSGEFIVKGQRAPVKLNYVGGNINVAVSALLRSRPIPHIKVNQQVTPGRFPTFKKNKACLLTALPFGRTLKEKMDQIKTLKRTFGQYIKPKDSVIGITFLRSTEAEKRPFKAYIITPSEATSKLLVRYAPDWYHSVCDQLHFLVIISY</sequence>
<evidence type="ECO:0000313" key="5">
    <source>
        <dbReference type="EMBL" id="GFU47545.1"/>
    </source>
</evidence>
<dbReference type="SUPFAM" id="SSF100939">
    <property type="entry name" value="SPOC domain-like"/>
    <property type="match status" value="1"/>
</dbReference>
<keyword evidence="2" id="KW-0694">RNA-binding</keyword>
<evidence type="ECO:0000256" key="1">
    <source>
        <dbReference type="ARBA" id="ARBA00004123"/>
    </source>
</evidence>
<dbReference type="AlphaFoldDB" id="A0A8X6QWQ8"/>
<dbReference type="PROSITE" id="PS50917">
    <property type="entry name" value="SPOC"/>
    <property type="match status" value="1"/>
</dbReference>
<dbReference type="Gene3D" id="2.40.290.10">
    <property type="match status" value="1"/>
</dbReference>
<name>A0A8X6QWQ8_NEPPI</name>
<dbReference type="GO" id="GO:0003723">
    <property type="term" value="F:RNA binding"/>
    <property type="evidence" value="ECO:0007669"/>
    <property type="project" value="UniProtKB-KW"/>
</dbReference>
<proteinExistence type="predicted"/>
<dbReference type="EMBL" id="BMAW01086489">
    <property type="protein sequence ID" value="GFU47545.1"/>
    <property type="molecule type" value="Genomic_DNA"/>
</dbReference>
<keyword evidence="6" id="KW-1185">Reference proteome</keyword>
<gene>
    <name evidence="5" type="primary">AVEN_25011_1</name>
    <name evidence="5" type="ORF">NPIL_695651</name>
</gene>
<dbReference type="InterPro" id="IPR010912">
    <property type="entry name" value="SPOC_met"/>
</dbReference>
<accession>A0A8X6QWQ8</accession>
<evidence type="ECO:0000313" key="6">
    <source>
        <dbReference type="Proteomes" id="UP000887013"/>
    </source>
</evidence>
<protein>
    <submittedName>
        <fullName evidence="5">SPOC domain-containing protein</fullName>
    </submittedName>
</protein>
<keyword evidence="3" id="KW-0539">Nucleus</keyword>
<dbReference type="Proteomes" id="UP000887013">
    <property type="component" value="Unassembled WGS sequence"/>
</dbReference>
<feature type="domain" description="SPOC" evidence="4">
    <location>
        <begin position="1"/>
        <end position="158"/>
    </location>
</feature>
<organism evidence="5 6">
    <name type="scientific">Nephila pilipes</name>
    <name type="common">Giant wood spider</name>
    <name type="synonym">Nephila maculata</name>
    <dbReference type="NCBI Taxonomy" id="299642"/>
    <lineage>
        <taxon>Eukaryota</taxon>
        <taxon>Metazoa</taxon>
        <taxon>Ecdysozoa</taxon>
        <taxon>Arthropoda</taxon>
        <taxon>Chelicerata</taxon>
        <taxon>Arachnida</taxon>
        <taxon>Araneae</taxon>
        <taxon>Araneomorphae</taxon>
        <taxon>Entelegynae</taxon>
        <taxon>Araneoidea</taxon>
        <taxon>Nephilidae</taxon>
        <taxon>Nephila</taxon>
    </lineage>
</organism>